<dbReference type="CDD" id="cd00883">
    <property type="entry name" value="beta_CA_cladeA"/>
    <property type="match status" value="2"/>
</dbReference>
<evidence type="ECO:0000256" key="4">
    <source>
        <dbReference type="ARBA" id="ARBA00022723"/>
    </source>
</evidence>
<dbReference type="EMBL" id="VRMN01000002">
    <property type="protein sequence ID" value="KAA8496377.1"/>
    <property type="molecule type" value="Genomic_DNA"/>
</dbReference>
<dbReference type="InterPro" id="IPR036874">
    <property type="entry name" value="Carbonic_anhydrase_sf"/>
</dbReference>
<protein>
    <recommendedName>
        <fullName evidence="3">Carbonic anhydrase</fullName>
        <ecNumber evidence="2">4.2.1.1</ecNumber>
    </recommendedName>
    <alternativeName>
        <fullName evidence="7">Carbonate dehydratase</fullName>
    </alternativeName>
</protein>
<dbReference type="Pfam" id="PF00484">
    <property type="entry name" value="Pro_CA"/>
    <property type="match status" value="2"/>
</dbReference>
<comment type="similarity">
    <text evidence="1">Belongs to the beta-class carbonic anhydrase family.</text>
</comment>
<comment type="caution">
    <text evidence="11">The sequence shown here is derived from an EMBL/GenBank/DDBJ whole genome shotgun (WGS) entry which is preliminary data.</text>
</comment>
<evidence type="ECO:0000256" key="7">
    <source>
        <dbReference type="ARBA" id="ARBA00031969"/>
    </source>
</evidence>
<keyword evidence="4 9" id="KW-0479">Metal-binding</keyword>
<name>A0A5J4Z121_PORPP</name>
<keyword evidence="12" id="KW-1185">Reference proteome</keyword>
<feature type="binding site" evidence="9">
    <location>
        <position position="269"/>
    </location>
    <ligand>
        <name>Zn(2+)</name>
        <dbReference type="ChEBI" id="CHEBI:29105"/>
    </ligand>
</feature>
<evidence type="ECO:0000256" key="9">
    <source>
        <dbReference type="PIRSR" id="PIRSR601765-1"/>
    </source>
</evidence>
<dbReference type="FunFam" id="3.40.1050.10:FF:000001">
    <property type="entry name" value="Carbonic anhydrase"/>
    <property type="match status" value="2"/>
</dbReference>
<dbReference type="GO" id="GO:0015976">
    <property type="term" value="P:carbon utilization"/>
    <property type="evidence" value="ECO:0007669"/>
    <property type="project" value="InterPro"/>
</dbReference>
<keyword evidence="5 9" id="KW-0862">Zinc</keyword>
<evidence type="ECO:0000256" key="2">
    <source>
        <dbReference type="ARBA" id="ARBA00012925"/>
    </source>
</evidence>
<evidence type="ECO:0000256" key="10">
    <source>
        <dbReference type="SAM" id="MobiDB-lite"/>
    </source>
</evidence>
<evidence type="ECO:0000313" key="12">
    <source>
        <dbReference type="Proteomes" id="UP000324585"/>
    </source>
</evidence>
<dbReference type="InterPro" id="IPR015892">
    <property type="entry name" value="Carbonic_anhydrase_CS"/>
</dbReference>
<dbReference type="PANTHER" id="PTHR11002:SF76">
    <property type="entry name" value="CARBONIC ANHYDRASE"/>
    <property type="match status" value="1"/>
</dbReference>
<proteinExistence type="inferred from homology"/>
<feature type="region of interest" description="Disordered" evidence="10">
    <location>
        <begin position="74"/>
        <end position="109"/>
    </location>
</feature>
<dbReference type="InterPro" id="IPR001765">
    <property type="entry name" value="Carbonic_anhydrase"/>
</dbReference>
<comment type="catalytic activity">
    <reaction evidence="8">
        <text>hydrogencarbonate + H(+) = CO2 + H2O</text>
        <dbReference type="Rhea" id="RHEA:10748"/>
        <dbReference type="ChEBI" id="CHEBI:15377"/>
        <dbReference type="ChEBI" id="CHEBI:15378"/>
        <dbReference type="ChEBI" id="CHEBI:16526"/>
        <dbReference type="ChEBI" id="CHEBI:17544"/>
        <dbReference type="EC" id="4.2.1.1"/>
    </reaction>
</comment>
<evidence type="ECO:0000256" key="8">
    <source>
        <dbReference type="ARBA" id="ARBA00048348"/>
    </source>
</evidence>
<feature type="compositionally biased region" description="Low complexity" evidence="10">
    <location>
        <begin position="85"/>
        <end position="109"/>
    </location>
</feature>
<dbReference type="SMART" id="SM00947">
    <property type="entry name" value="Pro_CA"/>
    <property type="match status" value="2"/>
</dbReference>
<dbReference type="OrthoDB" id="4658at2759"/>
<evidence type="ECO:0000256" key="6">
    <source>
        <dbReference type="ARBA" id="ARBA00023239"/>
    </source>
</evidence>
<dbReference type="Gene3D" id="3.40.1050.10">
    <property type="entry name" value="Carbonic anhydrase"/>
    <property type="match status" value="2"/>
</dbReference>
<dbReference type="PROSITE" id="PS00704">
    <property type="entry name" value="PROK_CO2_ANHYDRASE_1"/>
    <property type="match status" value="2"/>
</dbReference>
<evidence type="ECO:0000256" key="3">
    <source>
        <dbReference type="ARBA" id="ARBA00014628"/>
    </source>
</evidence>
<accession>A0A5J4Z121</accession>
<keyword evidence="6" id="KW-0456">Lyase</keyword>
<feature type="binding site" evidence="9">
    <location>
        <position position="213"/>
    </location>
    <ligand>
        <name>Zn(2+)</name>
        <dbReference type="ChEBI" id="CHEBI:29105"/>
    </ligand>
</feature>
<dbReference type="PANTHER" id="PTHR11002">
    <property type="entry name" value="CARBONIC ANHYDRASE"/>
    <property type="match status" value="1"/>
</dbReference>
<comment type="cofactor">
    <cofactor evidence="9">
        <name>Zn(2+)</name>
        <dbReference type="ChEBI" id="CHEBI:29105"/>
    </cofactor>
    <text evidence="9">Binds 1 zinc ion per subunit.</text>
</comment>
<dbReference type="AlphaFoldDB" id="A0A5J4Z121"/>
<evidence type="ECO:0000256" key="5">
    <source>
        <dbReference type="ARBA" id="ARBA00022833"/>
    </source>
</evidence>
<evidence type="ECO:0000256" key="1">
    <source>
        <dbReference type="ARBA" id="ARBA00006217"/>
    </source>
</evidence>
<feature type="binding site" evidence="9">
    <location>
        <position position="272"/>
    </location>
    <ligand>
        <name>Zn(2+)</name>
        <dbReference type="ChEBI" id="CHEBI:29105"/>
    </ligand>
</feature>
<gene>
    <name evidence="11" type="ORF">FVE85_0106</name>
</gene>
<sequence>MLARGINRLRQLAASPSFHASGRKKWWKRLVQERILQERILQERKERERRVVLATAIVTMVQIYNGGAGFERALSRGKSKDGKPKATAAATAAPAASSSAAPARAAPARAAPARAAPAAAAPVSKPTAEKPAVAQDATLVKLAAGMGVMSDLEKKFIELEAKLVAQPAGQAMPGKSNIFANNEAWRQEMLKQDPEFFNRLANGQSPEYLWIGCADSRVPANQLLDLPAGEVFVHRNIANQCIHSDISFLSVLQYAVQYLKVKHILVCGHYGCGGAKAALGDSRLGLIDNWLRHIRDVRRMNAKYLDKCKDGDEELNRLIELNVLEQVHNVCATSIVQDAWDAGQELTVQGVVYGVGDGKLRDLGVVVNSSDDISKFYRTKSDSGALKAGNPNAPLVQVTKGGESELDSTMEKLTAELVQQTPGKLKEGANRVFVNNENWRQKMLKQDPQFFSNLAHTQTPEILWIGCADSRVPANQIINLPAGEVFVHRNIANQCIHSDMSFLSVLQYAVQYLKVKRVVVCGHYACGGCAAALGDSRLGLIDNWLRHIRDVRRHNQAELSRITDPKDSLNRLIEINVLEQMHNVCATSIVQDAWDAGQELEVQGVVYGVGDGKLRDMGVVAKANDDIGQIFRTKQ</sequence>
<dbReference type="Proteomes" id="UP000324585">
    <property type="component" value="Unassembled WGS sequence"/>
</dbReference>
<dbReference type="GO" id="GO:0008270">
    <property type="term" value="F:zinc ion binding"/>
    <property type="evidence" value="ECO:0007669"/>
    <property type="project" value="InterPro"/>
</dbReference>
<dbReference type="PROSITE" id="PS00705">
    <property type="entry name" value="PROK_CO2_ANHYDRASE_2"/>
    <property type="match status" value="2"/>
</dbReference>
<dbReference type="SUPFAM" id="SSF53056">
    <property type="entry name" value="beta-carbonic anhydrase, cab"/>
    <property type="match status" value="2"/>
</dbReference>
<evidence type="ECO:0000313" key="11">
    <source>
        <dbReference type="EMBL" id="KAA8496377.1"/>
    </source>
</evidence>
<organism evidence="11 12">
    <name type="scientific">Porphyridium purpureum</name>
    <name type="common">Red alga</name>
    <name type="synonym">Porphyridium cruentum</name>
    <dbReference type="NCBI Taxonomy" id="35688"/>
    <lineage>
        <taxon>Eukaryota</taxon>
        <taxon>Rhodophyta</taxon>
        <taxon>Bangiophyceae</taxon>
        <taxon>Porphyridiales</taxon>
        <taxon>Porphyridiaceae</taxon>
        <taxon>Porphyridium</taxon>
    </lineage>
</organism>
<feature type="binding site" evidence="9">
    <location>
        <position position="215"/>
    </location>
    <ligand>
        <name>Zn(2+)</name>
        <dbReference type="ChEBI" id="CHEBI:29105"/>
    </ligand>
</feature>
<dbReference type="EC" id="4.2.1.1" evidence="2"/>
<reference evidence="12" key="1">
    <citation type="journal article" date="2019" name="Nat. Commun.">
        <title>Expansion of phycobilisome linker gene families in mesophilic red algae.</title>
        <authorList>
            <person name="Lee J."/>
            <person name="Kim D."/>
            <person name="Bhattacharya D."/>
            <person name="Yoon H.S."/>
        </authorList>
    </citation>
    <scope>NUCLEOTIDE SEQUENCE [LARGE SCALE GENOMIC DNA]</scope>
    <source>
        <strain evidence="12">CCMP 1328</strain>
    </source>
</reference>
<dbReference type="GO" id="GO:0004089">
    <property type="term" value="F:carbonate dehydratase activity"/>
    <property type="evidence" value="ECO:0007669"/>
    <property type="project" value="UniProtKB-EC"/>
</dbReference>